<dbReference type="InterPro" id="IPR050169">
    <property type="entry name" value="Krueppel_C2H2_ZnF"/>
</dbReference>
<name>A0A2K6B7B5_MACNE</name>
<protein>
    <recommendedName>
        <fullName evidence="2">KRAB domain-containing protein</fullName>
    </recommendedName>
</protein>
<evidence type="ECO:0000313" key="3">
    <source>
        <dbReference type="Ensembl" id="ENSMNEP00000007292.1"/>
    </source>
</evidence>
<keyword evidence="4" id="KW-1185">Reference proteome</keyword>
<dbReference type="Bgee" id="ENSMNEG00000028220">
    <property type="expression patterns" value="Expressed in cerebellum and 6 other cell types or tissues"/>
</dbReference>
<feature type="domain" description="KRAB" evidence="2">
    <location>
        <begin position="14"/>
        <end position="87"/>
    </location>
</feature>
<dbReference type="Proteomes" id="UP000233120">
    <property type="component" value="Unassembled WGS sequence"/>
</dbReference>
<dbReference type="PANTHER" id="PTHR23232">
    <property type="entry name" value="KRAB DOMAIN C2H2 ZINC FINGER"/>
    <property type="match status" value="1"/>
</dbReference>
<dbReference type="InterPro" id="IPR001909">
    <property type="entry name" value="KRAB"/>
</dbReference>
<proteinExistence type="predicted"/>
<dbReference type="Ensembl" id="ENSMNET00000031443.1">
    <property type="protein sequence ID" value="ENSMNEP00000007292.1"/>
    <property type="gene ID" value="ENSMNEG00000028220.1"/>
</dbReference>
<reference evidence="3" key="1">
    <citation type="submission" date="2025-08" db="UniProtKB">
        <authorList>
            <consortium name="Ensembl"/>
        </authorList>
    </citation>
    <scope>IDENTIFICATION</scope>
</reference>
<dbReference type="Pfam" id="PF01352">
    <property type="entry name" value="KRAB"/>
    <property type="match status" value="1"/>
</dbReference>
<evidence type="ECO:0000313" key="4">
    <source>
        <dbReference type="Proteomes" id="UP000233120"/>
    </source>
</evidence>
<dbReference type="SUPFAM" id="SSF109640">
    <property type="entry name" value="KRAB domain (Kruppel-associated box)"/>
    <property type="match status" value="1"/>
</dbReference>
<dbReference type="OMA" id="CSMFSQL"/>
<evidence type="ECO:0000256" key="1">
    <source>
        <dbReference type="SAM" id="MobiDB-lite"/>
    </source>
</evidence>
<dbReference type="InterPro" id="IPR036051">
    <property type="entry name" value="KRAB_dom_sf"/>
</dbReference>
<evidence type="ECO:0000259" key="2">
    <source>
        <dbReference type="PROSITE" id="PS50805"/>
    </source>
</evidence>
<dbReference type="CDD" id="cd07765">
    <property type="entry name" value="KRAB_A-box"/>
    <property type="match status" value="1"/>
</dbReference>
<sequence length="90" mass="10199">MANGTLMAEGQESVTFKDVAVDFTLEEWGWLEPDQRELYRDVMLENYRNLLSLGAGLPGSKPDVISRLERGEEPRPEEREAWRVTCPGGC</sequence>
<dbReference type="Gene3D" id="6.10.140.140">
    <property type="match status" value="1"/>
</dbReference>
<dbReference type="GO" id="GO:0006355">
    <property type="term" value="P:regulation of DNA-templated transcription"/>
    <property type="evidence" value="ECO:0007669"/>
    <property type="project" value="InterPro"/>
</dbReference>
<feature type="compositionally biased region" description="Basic and acidic residues" evidence="1">
    <location>
        <begin position="69"/>
        <end position="82"/>
    </location>
</feature>
<organism evidence="3 4">
    <name type="scientific">Macaca nemestrina</name>
    <name type="common">Pig-tailed macaque</name>
    <dbReference type="NCBI Taxonomy" id="9545"/>
    <lineage>
        <taxon>Eukaryota</taxon>
        <taxon>Metazoa</taxon>
        <taxon>Chordata</taxon>
        <taxon>Craniata</taxon>
        <taxon>Vertebrata</taxon>
        <taxon>Euteleostomi</taxon>
        <taxon>Mammalia</taxon>
        <taxon>Eutheria</taxon>
        <taxon>Euarchontoglires</taxon>
        <taxon>Primates</taxon>
        <taxon>Haplorrhini</taxon>
        <taxon>Catarrhini</taxon>
        <taxon>Cercopithecidae</taxon>
        <taxon>Cercopithecinae</taxon>
        <taxon>Macaca</taxon>
    </lineage>
</organism>
<dbReference type="PROSITE" id="PS50805">
    <property type="entry name" value="KRAB"/>
    <property type="match status" value="1"/>
</dbReference>
<dbReference type="PANTHER" id="PTHR23232:SF138">
    <property type="entry name" value="KRAB DOMAIN-CONTAINING PROTEIN"/>
    <property type="match status" value="1"/>
</dbReference>
<feature type="region of interest" description="Disordered" evidence="1">
    <location>
        <begin position="69"/>
        <end position="90"/>
    </location>
</feature>
<reference evidence="3" key="2">
    <citation type="submission" date="2025-09" db="UniProtKB">
        <authorList>
            <consortium name="Ensembl"/>
        </authorList>
    </citation>
    <scope>IDENTIFICATION</scope>
</reference>
<dbReference type="AlphaFoldDB" id="A0A2K6B7B5"/>
<dbReference type="SMART" id="SM00349">
    <property type="entry name" value="KRAB"/>
    <property type="match status" value="1"/>
</dbReference>
<accession>A0A2K6B7B5</accession>
<dbReference type="GeneTree" id="ENSGT00940000162000"/>